<evidence type="ECO:0000256" key="6">
    <source>
        <dbReference type="ARBA" id="ARBA00023136"/>
    </source>
</evidence>
<dbReference type="Proteomes" id="UP001597158">
    <property type="component" value="Unassembled WGS sequence"/>
</dbReference>
<dbReference type="InterPro" id="IPR018076">
    <property type="entry name" value="T2SS_GspF_dom"/>
</dbReference>
<accession>A0ABW3WCN8</accession>
<feature type="domain" description="Type II secretion system protein GspF" evidence="8">
    <location>
        <begin position="67"/>
        <end position="189"/>
    </location>
</feature>
<keyword evidence="4 7" id="KW-0812">Transmembrane</keyword>
<keyword evidence="6 7" id="KW-0472">Membrane</keyword>
<dbReference type="RefSeq" id="WP_277832819.1">
    <property type="nucleotide sequence ID" value="NZ_JARQZE010000005.1"/>
</dbReference>
<evidence type="ECO:0000313" key="10">
    <source>
        <dbReference type="Proteomes" id="UP001597158"/>
    </source>
</evidence>
<organism evidence="9 10">
    <name type="scientific">Thauera mechernichensis</name>
    <dbReference type="NCBI Taxonomy" id="82788"/>
    <lineage>
        <taxon>Bacteria</taxon>
        <taxon>Pseudomonadati</taxon>
        <taxon>Pseudomonadota</taxon>
        <taxon>Betaproteobacteria</taxon>
        <taxon>Rhodocyclales</taxon>
        <taxon>Zoogloeaceae</taxon>
        <taxon>Thauera</taxon>
    </lineage>
</organism>
<evidence type="ECO:0000256" key="2">
    <source>
        <dbReference type="ARBA" id="ARBA00005745"/>
    </source>
</evidence>
<evidence type="ECO:0000256" key="7">
    <source>
        <dbReference type="SAM" id="Phobius"/>
    </source>
</evidence>
<name>A0ABW3WCN8_9RHOO</name>
<feature type="transmembrane region" description="Helical" evidence="7">
    <location>
        <begin position="216"/>
        <end position="238"/>
    </location>
</feature>
<dbReference type="Gene3D" id="1.20.81.30">
    <property type="entry name" value="Type II secretion system (T2SS), domain F"/>
    <property type="match status" value="2"/>
</dbReference>
<gene>
    <name evidence="9" type="primary">gspF</name>
    <name evidence="9" type="ORF">ACFQ4M_09240</name>
</gene>
<dbReference type="PANTHER" id="PTHR30012:SF0">
    <property type="entry name" value="TYPE II SECRETION SYSTEM PROTEIN F-RELATED"/>
    <property type="match status" value="1"/>
</dbReference>
<dbReference type="PRINTS" id="PR00812">
    <property type="entry name" value="BCTERIALGSPF"/>
</dbReference>
<feature type="transmembrane region" description="Helical" evidence="7">
    <location>
        <begin position="372"/>
        <end position="393"/>
    </location>
</feature>
<comment type="caution">
    <text evidence="9">The sequence shown here is derived from an EMBL/GenBank/DDBJ whole genome shotgun (WGS) entry which is preliminary data.</text>
</comment>
<evidence type="ECO:0000259" key="8">
    <source>
        <dbReference type="Pfam" id="PF00482"/>
    </source>
</evidence>
<evidence type="ECO:0000256" key="3">
    <source>
        <dbReference type="ARBA" id="ARBA00022475"/>
    </source>
</evidence>
<feature type="transmembrane region" description="Helical" evidence="7">
    <location>
        <begin position="166"/>
        <end position="196"/>
    </location>
</feature>
<dbReference type="PANTHER" id="PTHR30012">
    <property type="entry name" value="GENERAL SECRETION PATHWAY PROTEIN"/>
    <property type="match status" value="1"/>
</dbReference>
<evidence type="ECO:0000256" key="5">
    <source>
        <dbReference type="ARBA" id="ARBA00022989"/>
    </source>
</evidence>
<comment type="subcellular location">
    <subcellularLocation>
        <location evidence="1">Cell membrane</location>
        <topology evidence="1">Multi-pass membrane protein</topology>
    </subcellularLocation>
</comment>
<sequence>MAAFQYRALDAGGREQRGVIEADSARAARSALRERGLAPLEVSGIGRQHANTAMRARLPASVLTLMSRQWATLLASGLTVEQSLAALIEQADTEPLRRVLAGVRSEIVGGLSLAAALERFPAQFPTLYRASVAAGEQSGELARVMLQLADHLEQNDILRRKTEQALIYPCLVACVALVIVVALMVWVVPQVVGVFAQSRQSLPPLTRITIGLSEFIQAWGLVMLIAASALGLAFVAALRDTAFRRRVDLLLLGLPLIGRHLRTLDATRFASTLSILVGSGVPLLRALDAGGRVVQRLPVREAVTSATERVREGMALSRALAATRSFPPLLLHMVANGEATGQIAALLDKAARLQQLELESRSATLTSLLEPALLLLMGAFVLLIVLAVMQPIIEINTLMR</sequence>
<evidence type="ECO:0000313" key="9">
    <source>
        <dbReference type="EMBL" id="MFD1263768.1"/>
    </source>
</evidence>
<dbReference type="InterPro" id="IPR042094">
    <property type="entry name" value="T2SS_GspF_sf"/>
</dbReference>
<dbReference type="Pfam" id="PF00482">
    <property type="entry name" value="T2SSF"/>
    <property type="match status" value="2"/>
</dbReference>
<dbReference type="NCBIfam" id="TIGR02120">
    <property type="entry name" value="GspF"/>
    <property type="match status" value="1"/>
</dbReference>
<keyword evidence="5 7" id="KW-1133">Transmembrane helix</keyword>
<comment type="similarity">
    <text evidence="2">Belongs to the GSP F family.</text>
</comment>
<dbReference type="InterPro" id="IPR011850">
    <property type="entry name" value="T2SS_GspF"/>
</dbReference>
<evidence type="ECO:0000256" key="4">
    <source>
        <dbReference type="ARBA" id="ARBA00022692"/>
    </source>
</evidence>
<dbReference type="EMBL" id="JBHTMC010000020">
    <property type="protein sequence ID" value="MFD1263768.1"/>
    <property type="molecule type" value="Genomic_DNA"/>
</dbReference>
<protein>
    <submittedName>
        <fullName evidence="9">Type II secretion system inner membrane protein GspF</fullName>
    </submittedName>
</protein>
<evidence type="ECO:0000256" key="1">
    <source>
        <dbReference type="ARBA" id="ARBA00004651"/>
    </source>
</evidence>
<feature type="domain" description="Type II secretion system protein GspF" evidence="8">
    <location>
        <begin position="269"/>
        <end position="391"/>
    </location>
</feature>
<keyword evidence="10" id="KW-1185">Reference proteome</keyword>
<proteinExistence type="inferred from homology"/>
<reference evidence="10" key="1">
    <citation type="journal article" date="2019" name="Int. J. Syst. Evol. Microbiol.">
        <title>The Global Catalogue of Microorganisms (GCM) 10K type strain sequencing project: providing services to taxonomists for standard genome sequencing and annotation.</title>
        <authorList>
            <consortium name="The Broad Institute Genomics Platform"/>
            <consortium name="The Broad Institute Genome Sequencing Center for Infectious Disease"/>
            <person name="Wu L."/>
            <person name="Ma J."/>
        </authorList>
    </citation>
    <scope>NUCLEOTIDE SEQUENCE [LARGE SCALE GENOMIC DNA]</scope>
    <source>
        <strain evidence="10">CCUG 48884</strain>
    </source>
</reference>
<dbReference type="InterPro" id="IPR003004">
    <property type="entry name" value="GspF/PilC"/>
</dbReference>
<keyword evidence="3" id="KW-1003">Cell membrane</keyword>